<feature type="active site" description="Proton acceptor" evidence="9">
    <location>
        <position position="250"/>
    </location>
</feature>
<evidence type="ECO:0000259" key="10">
    <source>
        <dbReference type="Pfam" id="PF00294"/>
    </source>
</evidence>
<dbReference type="InterPro" id="IPR002139">
    <property type="entry name" value="Ribo/fructo_kinase"/>
</dbReference>
<comment type="activity regulation">
    <text evidence="9">Activated by a monovalent cation that binds near, but not in, the active site. The most likely occupant of the site in vivo is potassium. Ion binding induces a conformational change that may alter substrate affinity.</text>
</comment>
<comment type="function">
    <text evidence="9">Catalyzes the phosphorylation of ribose at O-5 in a reaction requiring ATP and magnesium. The resulting D-ribose-5-phosphate can then be used either for sythesis of nucleotides, histidine, and tryptophan, or as a component of the pentose phosphate pathway.</text>
</comment>
<dbReference type="InterPro" id="IPR029056">
    <property type="entry name" value="Ribokinase-like"/>
</dbReference>
<dbReference type="GO" id="GO:0005737">
    <property type="term" value="C:cytoplasm"/>
    <property type="evidence" value="ECO:0007669"/>
    <property type="project" value="UniProtKB-SubCell"/>
</dbReference>
<evidence type="ECO:0000313" key="12">
    <source>
        <dbReference type="Proteomes" id="UP000823631"/>
    </source>
</evidence>
<keyword evidence="6 9" id="KW-0460">Magnesium</keyword>
<dbReference type="PANTHER" id="PTHR10584:SF166">
    <property type="entry name" value="RIBOKINASE"/>
    <property type="match status" value="1"/>
</dbReference>
<dbReference type="CDD" id="cd01174">
    <property type="entry name" value="ribokinase"/>
    <property type="match status" value="1"/>
</dbReference>
<keyword evidence="1 9" id="KW-0808">Transferase</keyword>
<dbReference type="GO" id="GO:0005524">
    <property type="term" value="F:ATP binding"/>
    <property type="evidence" value="ECO:0007669"/>
    <property type="project" value="UniProtKB-UniRule"/>
</dbReference>
<evidence type="ECO:0000256" key="2">
    <source>
        <dbReference type="ARBA" id="ARBA00022723"/>
    </source>
</evidence>
<feature type="binding site" evidence="9">
    <location>
        <position position="280"/>
    </location>
    <ligand>
        <name>K(+)</name>
        <dbReference type="ChEBI" id="CHEBI:29103"/>
    </ligand>
</feature>
<name>A0A9D9GS79_9GAMM</name>
<keyword evidence="5 9" id="KW-0067">ATP-binding</keyword>
<dbReference type="InterPro" id="IPR011877">
    <property type="entry name" value="Ribokinase"/>
</dbReference>
<evidence type="ECO:0000313" key="11">
    <source>
        <dbReference type="EMBL" id="MBO8414786.1"/>
    </source>
</evidence>
<feature type="binding site" evidence="9">
    <location>
        <position position="283"/>
    </location>
    <ligand>
        <name>K(+)</name>
        <dbReference type="ChEBI" id="CHEBI:29103"/>
    </ligand>
</feature>
<dbReference type="HAMAP" id="MF_01987">
    <property type="entry name" value="Ribokinase"/>
    <property type="match status" value="1"/>
</dbReference>
<dbReference type="Pfam" id="PF00294">
    <property type="entry name" value="PfkB"/>
    <property type="match status" value="1"/>
</dbReference>
<keyword evidence="4 9" id="KW-0418">Kinase</keyword>
<keyword evidence="8 9" id="KW-0119">Carbohydrate metabolism</keyword>
<feature type="binding site" evidence="9">
    <location>
        <position position="180"/>
    </location>
    <ligand>
        <name>ATP</name>
        <dbReference type="ChEBI" id="CHEBI:30616"/>
    </ligand>
</feature>
<dbReference type="Gene3D" id="3.40.1190.20">
    <property type="match status" value="1"/>
</dbReference>
<evidence type="ECO:0000256" key="6">
    <source>
        <dbReference type="ARBA" id="ARBA00022842"/>
    </source>
</evidence>
<dbReference type="AlphaFoldDB" id="A0A9D9GS79"/>
<proteinExistence type="inferred from homology"/>
<gene>
    <name evidence="9" type="primary">rbsK</name>
    <name evidence="11" type="ORF">IAB19_00180</name>
</gene>
<keyword evidence="9" id="KW-0963">Cytoplasm</keyword>
<feature type="binding site" evidence="9">
    <location>
        <position position="289"/>
    </location>
    <ligand>
        <name>K(+)</name>
        <dbReference type="ChEBI" id="CHEBI:29103"/>
    </ligand>
</feature>
<dbReference type="GO" id="GO:0019303">
    <property type="term" value="P:D-ribose catabolic process"/>
    <property type="evidence" value="ECO:0007669"/>
    <property type="project" value="UniProtKB-UniRule"/>
</dbReference>
<comment type="subcellular location">
    <subcellularLocation>
        <location evidence="9">Cytoplasm</location>
    </subcellularLocation>
</comment>
<comment type="cofactor">
    <cofactor evidence="9">
        <name>Mg(2+)</name>
        <dbReference type="ChEBI" id="CHEBI:18420"/>
    </cofactor>
    <text evidence="9">Requires a divalent cation, most likely magnesium in vivo, as an electrophilic catalyst to aid phosphoryl group transfer. It is the chelate of the metal and the nucleotide that is the actual substrate.</text>
</comment>
<dbReference type="PANTHER" id="PTHR10584">
    <property type="entry name" value="SUGAR KINASE"/>
    <property type="match status" value="1"/>
</dbReference>
<dbReference type="EC" id="2.7.1.15" evidence="9"/>
<evidence type="ECO:0000256" key="7">
    <source>
        <dbReference type="ARBA" id="ARBA00022958"/>
    </source>
</evidence>
<feature type="binding site" evidence="9">
    <location>
        <begin position="249"/>
        <end position="250"/>
    </location>
    <ligand>
        <name>ATP</name>
        <dbReference type="ChEBI" id="CHEBI:30616"/>
    </ligand>
</feature>
<comment type="similarity">
    <text evidence="9">Belongs to the carbohydrate kinase PfkB family. Ribokinase subfamily.</text>
</comment>
<feature type="binding site" evidence="9">
    <location>
        <position position="244"/>
    </location>
    <ligand>
        <name>K(+)</name>
        <dbReference type="ChEBI" id="CHEBI:29103"/>
    </ligand>
</feature>
<sequence>MAKILNFGSLNVDFVYQVPHFVQPGETLSSFGRSIFAGGKGLNQSLAAARAGAQVFHAGAVGTDGQLLLDMLQGDGVDCSFIQHSEGPSGHTIIQVDPSGQNCIILFQGSNFEQQREWIDAVLQNFSAGDFLLLQNEINLVGYLINKGAERGLKVCINASPINENLAGCNLEKCSLIAVNELEAAALTEQNPEEEQPADRQLKLLRERFPESSIVLTLGTQGSYLQKPDGEVIFTPAFKVKAVDTTAAGDTFLGFLTAALAEGVEDEQALRRAAAAAAIAVTRPGAGPSIPKLAEVLDFLKTEA</sequence>
<keyword evidence="3 9" id="KW-0547">Nucleotide-binding</keyword>
<comment type="subunit">
    <text evidence="9">Homodimer.</text>
</comment>
<feature type="binding site" evidence="9">
    <location>
        <position position="250"/>
    </location>
    <ligand>
        <name>substrate</name>
    </ligand>
</feature>
<feature type="binding site" evidence="9">
    <location>
        <position position="137"/>
    </location>
    <ligand>
        <name>substrate</name>
    </ligand>
</feature>
<dbReference type="Proteomes" id="UP000823631">
    <property type="component" value="Unassembled WGS sequence"/>
</dbReference>
<evidence type="ECO:0000256" key="5">
    <source>
        <dbReference type="ARBA" id="ARBA00022840"/>
    </source>
</evidence>
<dbReference type="EMBL" id="JADINH010000003">
    <property type="protein sequence ID" value="MBO8414786.1"/>
    <property type="molecule type" value="Genomic_DNA"/>
</dbReference>
<feature type="binding site" evidence="9">
    <location>
        <position position="285"/>
    </location>
    <ligand>
        <name>K(+)</name>
        <dbReference type="ChEBI" id="CHEBI:29103"/>
    </ligand>
</feature>
<protein>
    <recommendedName>
        <fullName evidence="9">Ribokinase</fullName>
        <shortName evidence="9">RK</shortName>
        <ecNumber evidence="9">2.7.1.15</ecNumber>
    </recommendedName>
</protein>
<evidence type="ECO:0000256" key="1">
    <source>
        <dbReference type="ARBA" id="ARBA00022679"/>
    </source>
</evidence>
<feature type="binding site" evidence="9">
    <location>
        <begin position="39"/>
        <end position="43"/>
    </location>
    <ligand>
        <name>substrate</name>
    </ligand>
</feature>
<dbReference type="SUPFAM" id="SSF53613">
    <property type="entry name" value="Ribokinase-like"/>
    <property type="match status" value="1"/>
</dbReference>
<reference evidence="11" key="2">
    <citation type="journal article" date="2021" name="PeerJ">
        <title>Extensive microbial diversity within the chicken gut microbiome revealed by metagenomics and culture.</title>
        <authorList>
            <person name="Gilroy R."/>
            <person name="Ravi A."/>
            <person name="Getino M."/>
            <person name="Pursley I."/>
            <person name="Horton D.L."/>
            <person name="Alikhan N.F."/>
            <person name="Baker D."/>
            <person name="Gharbi K."/>
            <person name="Hall N."/>
            <person name="Watson M."/>
            <person name="Adriaenssens E.M."/>
            <person name="Foster-Nyarko E."/>
            <person name="Jarju S."/>
            <person name="Secka A."/>
            <person name="Antonio M."/>
            <person name="Oren A."/>
            <person name="Chaudhuri R.R."/>
            <person name="La Ragione R."/>
            <person name="Hildebrand F."/>
            <person name="Pallen M.J."/>
        </authorList>
    </citation>
    <scope>NUCLEOTIDE SEQUENCE</scope>
    <source>
        <strain evidence="11">17213</strain>
    </source>
</reference>
<dbReference type="GO" id="GO:0004747">
    <property type="term" value="F:ribokinase activity"/>
    <property type="evidence" value="ECO:0007669"/>
    <property type="project" value="UniProtKB-UniRule"/>
</dbReference>
<comment type="pathway">
    <text evidence="9">Carbohydrate metabolism; D-ribose degradation; D-ribose 5-phosphate from beta-D-ribopyranose: step 2/2.</text>
</comment>
<evidence type="ECO:0000256" key="9">
    <source>
        <dbReference type="HAMAP-Rule" id="MF_01987"/>
    </source>
</evidence>
<evidence type="ECO:0000256" key="3">
    <source>
        <dbReference type="ARBA" id="ARBA00022741"/>
    </source>
</evidence>
<dbReference type="InterPro" id="IPR011611">
    <property type="entry name" value="PfkB_dom"/>
</dbReference>
<comment type="caution">
    <text evidence="11">The sequence shown here is derived from an EMBL/GenBank/DDBJ whole genome shotgun (WGS) entry which is preliminary data.</text>
</comment>
<feature type="binding site" evidence="9">
    <location>
        <position position="246"/>
    </location>
    <ligand>
        <name>K(+)</name>
        <dbReference type="ChEBI" id="CHEBI:29103"/>
    </ligand>
</feature>
<evidence type="ECO:0000256" key="8">
    <source>
        <dbReference type="ARBA" id="ARBA00023277"/>
    </source>
</evidence>
<keyword evidence="7 9" id="KW-0630">Potassium</keyword>
<feature type="binding site" evidence="9">
    <location>
        <begin position="217"/>
        <end position="222"/>
    </location>
    <ligand>
        <name>ATP</name>
        <dbReference type="ChEBI" id="CHEBI:30616"/>
    </ligand>
</feature>
<evidence type="ECO:0000256" key="4">
    <source>
        <dbReference type="ARBA" id="ARBA00022777"/>
    </source>
</evidence>
<dbReference type="PRINTS" id="PR00990">
    <property type="entry name" value="RIBOKINASE"/>
</dbReference>
<keyword evidence="2 9" id="KW-0479">Metal-binding</keyword>
<reference evidence="11" key="1">
    <citation type="submission" date="2020-10" db="EMBL/GenBank/DDBJ databases">
        <authorList>
            <person name="Gilroy R."/>
        </authorList>
    </citation>
    <scope>NUCLEOTIDE SEQUENCE</scope>
    <source>
        <strain evidence="11">17213</strain>
    </source>
</reference>
<comment type="catalytic activity">
    <reaction evidence="9">
        <text>D-ribose + ATP = D-ribose 5-phosphate + ADP + H(+)</text>
        <dbReference type="Rhea" id="RHEA:13697"/>
        <dbReference type="ChEBI" id="CHEBI:15378"/>
        <dbReference type="ChEBI" id="CHEBI:30616"/>
        <dbReference type="ChEBI" id="CHEBI:47013"/>
        <dbReference type="ChEBI" id="CHEBI:78346"/>
        <dbReference type="ChEBI" id="CHEBI:456216"/>
        <dbReference type="EC" id="2.7.1.15"/>
    </reaction>
</comment>
<accession>A0A9D9GS79</accession>
<feature type="binding site" evidence="9">
    <location>
        <begin position="11"/>
        <end position="13"/>
    </location>
    <ligand>
        <name>substrate</name>
    </ligand>
</feature>
<comment type="caution">
    <text evidence="9">Lacks conserved residue(s) required for the propagation of feature annotation.</text>
</comment>
<organism evidence="11 12">
    <name type="scientific">Candidatus Avisuccinivibrio stercorigallinarum</name>
    <dbReference type="NCBI Taxonomy" id="2840704"/>
    <lineage>
        <taxon>Bacteria</taxon>
        <taxon>Pseudomonadati</taxon>
        <taxon>Pseudomonadota</taxon>
        <taxon>Gammaproteobacteria</taxon>
        <taxon>Aeromonadales</taxon>
        <taxon>Succinivibrionaceae</taxon>
        <taxon>Succinivibrionaceae incertae sedis</taxon>
        <taxon>Candidatus Avisuccinivibrio</taxon>
    </lineage>
</organism>
<dbReference type="GO" id="GO:0046872">
    <property type="term" value="F:metal ion binding"/>
    <property type="evidence" value="ECO:0007669"/>
    <property type="project" value="UniProtKB-KW"/>
</dbReference>
<feature type="domain" description="Carbohydrate kinase PfkB" evidence="10">
    <location>
        <begin position="1"/>
        <end position="292"/>
    </location>
</feature>